<dbReference type="Pfam" id="PF13304">
    <property type="entry name" value="AAA_21"/>
    <property type="match status" value="1"/>
</dbReference>
<reference evidence="3 4" key="1">
    <citation type="submission" date="2019-08" db="EMBL/GenBank/DDBJ databases">
        <authorList>
            <person name="Peeters C."/>
        </authorList>
    </citation>
    <scope>NUCLEOTIDE SEQUENCE [LARGE SCALE GENOMIC DNA]</scope>
    <source>
        <strain evidence="3 4">LMG 31107</strain>
    </source>
</reference>
<evidence type="ECO:0000259" key="2">
    <source>
        <dbReference type="Pfam" id="PF13304"/>
    </source>
</evidence>
<dbReference type="InterPro" id="IPR041685">
    <property type="entry name" value="AAA_GajA/Old/RecF-like"/>
</dbReference>
<dbReference type="RefSeq" id="WP_174966591.1">
    <property type="nucleotide sequence ID" value="NZ_CABPRY010000003.1"/>
</dbReference>
<evidence type="ECO:0000259" key="1">
    <source>
        <dbReference type="Pfam" id="PF13175"/>
    </source>
</evidence>
<dbReference type="AlphaFoldDB" id="A0A5E4TTJ0"/>
<accession>A0A5E4TTJ0</accession>
<protein>
    <submittedName>
        <fullName evidence="3">DNA replication and repair protein RecF</fullName>
    </submittedName>
</protein>
<evidence type="ECO:0000313" key="4">
    <source>
        <dbReference type="Proteomes" id="UP000396788"/>
    </source>
</evidence>
<feature type="domain" description="Endonuclease GajA/Old nuclease/RecF-like AAA" evidence="1">
    <location>
        <begin position="1"/>
        <end position="45"/>
    </location>
</feature>
<name>A0A5E4TTJ0_9BURK</name>
<dbReference type="Gene3D" id="3.40.50.300">
    <property type="entry name" value="P-loop containing nucleotide triphosphate hydrolases"/>
    <property type="match status" value="2"/>
</dbReference>
<organism evidence="3 4">
    <name type="scientific">Pandoraea cepalis</name>
    <dbReference type="NCBI Taxonomy" id="2508294"/>
    <lineage>
        <taxon>Bacteria</taxon>
        <taxon>Pseudomonadati</taxon>
        <taxon>Pseudomonadota</taxon>
        <taxon>Betaproteobacteria</taxon>
        <taxon>Burkholderiales</taxon>
        <taxon>Burkholderiaceae</taxon>
        <taxon>Pandoraea</taxon>
    </lineage>
</organism>
<sequence>MHIKKVWIRNFRALEDINADLDSRVSVIVGPNAAGKTTIIEAIRFAKALLAPRTQQEANQVLHSLGASSPHLPQRLRIDAIARDPAKAISVGCAFELSADEIGSLIDASDALVMSLIQAQGGQSFANPDTLIAFLASPQGQAMQAEAKNRVATTLTKVQTTKRCNLEITWAPGGGPQSAADPVEVQFVAYLERRLPPNKTAFTYFPADRALPLGDQPVQLGGPDAAAQLESYNSQPQAKFNRLKNLIFSGVFLSSQNQPAENSIEREFERIFSGILKGRKLERLEINEIGLLNVLIRDTESQRVFDMDGMSSGEKGLILTFLLLARSVVDNGIVLLDEPELHLNPAVCKDILSYLVNEYVKPKNLQVIVCSHSPEILAGAFDNDECSLFHLVSTNNLSKIRLQDEVNLEETLRRLGATESENLLYKGIVFVEGPHDVAILESGFGFLLRRYKLKFAQGRQEIEKAVRSLQEHEQSGVTSTPTYFIFDRDDAPTPLKSSASVKVLQWDRRCLENYFIDLDAISSVLMDEAVVKQPLKNQGEVSTLLRSLAFQQLPELAAKRVYERYAFGGLGIRREDLPDKTMDQISQLFLNRIMAVKDQLNGIDISTWKTTFENEVETERKQLEAIWETTWMQDCDGKRLIDDLSKKVTFRSKVKAFKIRLIKEMALSQSANWKAIEGKLKALLSVST</sequence>
<evidence type="ECO:0000313" key="3">
    <source>
        <dbReference type="EMBL" id="VVD91246.1"/>
    </source>
</evidence>
<gene>
    <name evidence="3" type="primary">recF</name>
    <name evidence="3" type="ORF">PCE31107_01633</name>
</gene>
<dbReference type="InterPro" id="IPR051396">
    <property type="entry name" value="Bact_Antivir_Def_Nuclease"/>
</dbReference>
<dbReference type="PANTHER" id="PTHR43581:SF2">
    <property type="entry name" value="EXCINUCLEASE ATPASE SUBUNIT"/>
    <property type="match status" value="1"/>
</dbReference>
<dbReference type="Pfam" id="PF13175">
    <property type="entry name" value="AAA_15"/>
    <property type="match status" value="1"/>
</dbReference>
<proteinExistence type="predicted"/>
<dbReference type="Proteomes" id="UP000396788">
    <property type="component" value="Unassembled WGS sequence"/>
</dbReference>
<dbReference type="PANTHER" id="PTHR43581">
    <property type="entry name" value="ATP/GTP PHOSPHATASE"/>
    <property type="match status" value="1"/>
</dbReference>
<dbReference type="InterPro" id="IPR027417">
    <property type="entry name" value="P-loop_NTPase"/>
</dbReference>
<dbReference type="InterPro" id="IPR003959">
    <property type="entry name" value="ATPase_AAA_core"/>
</dbReference>
<dbReference type="EMBL" id="CABPRY010000003">
    <property type="protein sequence ID" value="VVD91246.1"/>
    <property type="molecule type" value="Genomic_DNA"/>
</dbReference>
<dbReference type="SUPFAM" id="SSF52540">
    <property type="entry name" value="P-loop containing nucleoside triphosphate hydrolases"/>
    <property type="match status" value="1"/>
</dbReference>
<dbReference type="GO" id="GO:0016887">
    <property type="term" value="F:ATP hydrolysis activity"/>
    <property type="evidence" value="ECO:0007669"/>
    <property type="project" value="InterPro"/>
</dbReference>
<dbReference type="GO" id="GO:0005524">
    <property type="term" value="F:ATP binding"/>
    <property type="evidence" value="ECO:0007669"/>
    <property type="project" value="InterPro"/>
</dbReference>
<feature type="domain" description="ATPase AAA-type core" evidence="2">
    <location>
        <begin position="237"/>
        <end position="378"/>
    </location>
</feature>